<dbReference type="EMBL" id="SDHX01000001">
    <property type="protein sequence ID" value="RXK54963.1"/>
    <property type="molecule type" value="Genomic_DNA"/>
</dbReference>
<organism evidence="1 2">
    <name type="scientific">Oleiharenicola lentus</name>
    <dbReference type="NCBI Taxonomy" id="2508720"/>
    <lineage>
        <taxon>Bacteria</taxon>
        <taxon>Pseudomonadati</taxon>
        <taxon>Verrucomicrobiota</taxon>
        <taxon>Opitutia</taxon>
        <taxon>Opitutales</taxon>
        <taxon>Opitutaceae</taxon>
        <taxon>Oleiharenicola</taxon>
    </lineage>
</organism>
<evidence type="ECO:0000313" key="1">
    <source>
        <dbReference type="EMBL" id="RXK54963.1"/>
    </source>
</evidence>
<evidence type="ECO:0000313" key="2">
    <source>
        <dbReference type="Proteomes" id="UP000290218"/>
    </source>
</evidence>
<gene>
    <name evidence="1" type="ORF">ESB00_03430</name>
</gene>
<protein>
    <submittedName>
        <fullName evidence="1">Uncharacterized protein</fullName>
    </submittedName>
</protein>
<dbReference type="Proteomes" id="UP000290218">
    <property type="component" value="Unassembled WGS sequence"/>
</dbReference>
<dbReference type="RefSeq" id="WP_129046328.1">
    <property type="nucleotide sequence ID" value="NZ_SDHX01000001.1"/>
</dbReference>
<proteinExistence type="predicted"/>
<dbReference type="AlphaFoldDB" id="A0A4Q1C7Q8"/>
<name>A0A4Q1C7Q8_9BACT</name>
<sequence length="122" mass="13529">MRGLPLSVVLLAGLVHGAETSSPAMREKLRARLAETVAPLATVRSAEQSPEPASDVLVLEPFVVTESRGVRELEKVLADDRQRQEAGRFTATKGGTIYRSERVELGSWWSPLTGWQLLKFKW</sequence>
<comment type="caution">
    <text evidence="1">The sequence shown here is derived from an EMBL/GenBank/DDBJ whole genome shotgun (WGS) entry which is preliminary data.</text>
</comment>
<accession>A0A4Q1C7Q8</accession>
<reference evidence="1 2" key="1">
    <citation type="submission" date="2019-01" db="EMBL/GenBank/DDBJ databases">
        <title>Lacunisphaera sp. strain TWA-58.</title>
        <authorList>
            <person name="Chen W.-M."/>
        </authorList>
    </citation>
    <scope>NUCLEOTIDE SEQUENCE [LARGE SCALE GENOMIC DNA]</scope>
    <source>
        <strain evidence="1 2">TWA-58</strain>
    </source>
</reference>
<keyword evidence="2" id="KW-1185">Reference proteome</keyword>